<proteinExistence type="predicted"/>
<dbReference type="OrthoDB" id="9329195at2759"/>
<dbReference type="AlphaFoldDB" id="A0A9Q9VVJ8"/>
<accession>A0A9Q9VVJ8</accession>
<dbReference type="Proteomes" id="UP001155660">
    <property type="component" value="Chromosome B1"/>
</dbReference>
<dbReference type="RefSeq" id="XP_042571980.1">
    <property type="nucleotide sequence ID" value="XM_042716046.1"/>
</dbReference>
<protein>
    <submittedName>
        <fullName evidence="2">Uncharacterized protein LOC109087270</fullName>
    </submittedName>
</protein>
<reference evidence="2" key="1">
    <citation type="submission" date="2025-08" db="UniProtKB">
        <authorList>
            <consortium name="RefSeq"/>
        </authorList>
    </citation>
    <scope>IDENTIFICATION</scope>
    <source>
        <tissue evidence="2">Muscle</tissue>
    </source>
</reference>
<keyword evidence="1" id="KW-0732">Signal</keyword>
<dbReference type="KEGG" id="ccar:109087270"/>
<sequence length="424" mass="46792">MFHMKVLEFMKVISLCVLCVPDAGCVSTANNSVEWLQKNFGPFSQFVPLTDLLSINRLFDPLETLDNLTPKQVAGLMVEDLPGLPEKEVVINTVFDYLLVSPVERGLPDVLQNLLSISQMAIIPCSSYILIFQRLFQALPSLPTEVETLILHTTGELKQNGARDCSLPEPPTCLVTPVNATRVCSGVNSNETLLSAGLVSAPCSADLQQYACSSLTGFTAGNLAGLLKCQLSSSRSYSKEIWKLLFTKANDVLDGALIIFSSAAANMSQPIRGDVVSQVLDVIGELRLERISPDQWRDLPFISMLLGQYLKPFLPFASSSLLLCTSSKNLSCQTYQHILSEVTLLNETQGRNMVNFFILPFLRRNTTDAGCVSTANNSVEWLQKNFGPFSQFVPLTDLLSINRLFDPVCLHIFTCDFIKEGLYK</sequence>
<feature type="signal peptide" evidence="1">
    <location>
        <begin position="1"/>
        <end position="25"/>
    </location>
</feature>
<organism evidence="2">
    <name type="scientific">Cyprinus carpio</name>
    <name type="common">Common carp</name>
    <dbReference type="NCBI Taxonomy" id="7962"/>
    <lineage>
        <taxon>Eukaryota</taxon>
        <taxon>Metazoa</taxon>
        <taxon>Chordata</taxon>
        <taxon>Craniata</taxon>
        <taxon>Vertebrata</taxon>
        <taxon>Euteleostomi</taxon>
        <taxon>Actinopterygii</taxon>
        <taxon>Neopterygii</taxon>
        <taxon>Teleostei</taxon>
        <taxon>Ostariophysi</taxon>
        <taxon>Cypriniformes</taxon>
        <taxon>Cyprinidae</taxon>
        <taxon>Cyprininae</taxon>
        <taxon>Cyprinus</taxon>
    </lineage>
</organism>
<evidence type="ECO:0000256" key="1">
    <source>
        <dbReference type="SAM" id="SignalP"/>
    </source>
</evidence>
<name>A0A9Q9VVJ8_CYPCA</name>
<feature type="chain" id="PRO_5040145501" evidence="1">
    <location>
        <begin position="26"/>
        <end position="424"/>
    </location>
</feature>
<evidence type="ECO:0000313" key="2">
    <source>
        <dbReference type="RefSeq" id="XP_042571980.1"/>
    </source>
</evidence>
<dbReference type="GeneID" id="109087270"/>
<gene>
    <name evidence="2" type="primary">LOC109087270</name>
</gene>